<dbReference type="Gene3D" id="3.40.190.10">
    <property type="entry name" value="Periplasmic binding protein-like II"/>
    <property type="match status" value="2"/>
</dbReference>
<keyword evidence="3 5" id="KW-0732">Signal</keyword>
<evidence type="ECO:0000256" key="3">
    <source>
        <dbReference type="ARBA" id="ARBA00022729"/>
    </source>
</evidence>
<evidence type="ECO:0000256" key="5">
    <source>
        <dbReference type="SAM" id="SignalP"/>
    </source>
</evidence>
<dbReference type="InterPro" id="IPR006059">
    <property type="entry name" value="SBP"/>
</dbReference>
<feature type="compositionally biased region" description="Low complexity" evidence="4">
    <location>
        <begin position="27"/>
        <end position="52"/>
    </location>
</feature>
<dbReference type="Proteomes" id="UP000651482">
    <property type="component" value="Unassembled WGS sequence"/>
</dbReference>
<dbReference type="InterPro" id="IPR050490">
    <property type="entry name" value="Bact_solute-bd_prot1"/>
</dbReference>
<feature type="signal peptide" evidence="5">
    <location>
        <begin position="1"/>
        <end position="20"/>
    </location>
</feature>
<dbReference type="PROSITE" id="PS51257">
    <property type="entry name" value="PROKAR_LIPOPROTEIN"/>
    <property type="match status" value="1"/>
</dbReference>
<evidence type="ECO:0000256" key="1">
    <source>
        <dbReference type="ARBA" id="ARBA00008520"/>
    </source>
</evidence>
<comment type="similarity">
    <text evidence="1">Belongs to the bacterial solute-binding protein 1 family.</text>
</comment>
<protein>
    <submittedName>
        <fullName evidence="6">Extracellular solute-binding protein</fullName>
    </submittedName>
</protein>
<keyword evidence="7" id="KW-1185">Reference proteome</keyword>
<proteinExistence type="inferred from homology"/>
<accession>A0A926D937</accession>
<feature type="chain" id="PRO_5038427699" evidence="5">
    <location>
        <begin position="21"/>
        <end position="477"/>
    </location>
</feature>
<dbReference type="EMBL" id="JACRSN010000007">
    <property type="protein sequence ID" value="MBC8533632.1"/>
    <property type="molecule type" value="Genomic_DNA"/>
</dbReference>
<dbReference type="PANTHER" id="PTHR43649">
    <property type="entry name" value="ARABINOSE-BINDING PROTEIN-RELATED"/>
    <property type="match status" value="1"/>
</dbReference>
<dbReference type="SUPFAM" id="SSF53850">
    <property type="entry name" value="Periplasmic binding protein-like II"/>
    <property type="match status" value="1"/>
</dbReference>
<evidence type="ECO:0000313" key="6">
    <source>
        <dbReference type="EMBL" id="MBC8533632.1"/>
    </source>
</evidence>
<evidence type="ECO:0000256" key="4">
    <source>
        <dbReference type="SAM" id="MobiDB-lite"/>
    </source>
</evidence>
<comment type="caution">
    <text evidence="6">The sequence shown here is derived from an EMBL/GenBank/DDBJ whole genome shotgun (WGS) entry which is preliminary data.</text>
</comment>
<dbReference type="RefSeq" id="WP_249319188.1">
    <property type="nucleotide sequence ID" value="NZ_JACRSN010000007.1"/>
</dbReference>
<reference evidence="6" key="1">
    <citation type="submission" date="2020-08" db="EMBL/GenBank/DDBJ databases">
        <title>Genome public.</title>
        <authorList>
            <person name="Liu C."/>
            <person name="Sun Q."/>
        </authorList>
    </citation>
    <scope>NUCLEOTIDE SEQUENCE</scope>
    <source>
        <strain evidence="6">NSJ-40</strain>
    </source>
</reference>
<keyword evidence="2" id="KW-0813">Transport</keyword>
<feature type="region of interest" description="Disordered" evidence="4">
    <location>
        <begin position="24"/>
        <end position="53"/>
    </location>
</feature>
<name>A0A926D937_9FIRM</name>
<evidence type="ECO:0000256" key="2">
    <source>
        <dbReference type="ARBA" id="ARBA00022448"/>
    </source>
</evidence>
<dbReference type="PANTHER" id="PTHR43649:SF34">
    <property type="entry name" value="ABC TRANSPORTER PERIPLASMIC-BINDING PROTEIN YCJN-RELATED"/>
    <property type="match status" value="1"/>
</dbReference>
<organism evidence="6 7">
    <name type="scientific">Yeguia hominis</name>
    <dbReference type="NCBI Taxonomy" id="2763662"/>
    <lineage>
        <taxon>Bacteria</taxon>
        <taxon>Bacillati</taxon>
        <taxon>Bacillota</taxon>
        <taxon>Clostridia</taxon>
        <taxon>Eubacteriales</taxon>
        <taxon>Yeguiaceae</taxon>
        <taxon>Yeguia</taxon>
    </lineage>
</organism>
<gene>
    <name evidence="6" type="ORF">IAG03_06350</name>
</gene>
<sequence>MKKVIAFMLCLLMLTGVLTACSSSEPAGTSGESSVVSASEGTSSEDSSGETTENIDISGQKVIVCTEAGEAADGASAQINAFKEKFNCDVELVAIPADVYKTKIQTDLAAQSGSYDVIIATMDFTLQFKDSGLLENLLDYASNPSLADPDYNVDDFIPATIASYYNEDKSSLIAYPYKADCQIIFYRKDLMEDPEEQAAFKEKYGYDLAPATSWQMYFDIAEFFTRPDEDFYGTALMMKRGCDQTTCNFFTRLLGTGQGMFEEIGGLYKPIINNENGVKVLQSFRDELVNYAVTGSDNYEYYEANLAFTDGRCMQVITWPGAWANAQNEEVSSVAGKIGAIACPGWEEGDKGGAMMGGWTIVLPSDAKNKEAAYKFIEFASSAEGEALKVSSGCFPSRQSVLHSEDSLYPDFFPIMADALANSTPAPAWAEWGELKTILDEAVSSAGTGVLEPKEALDGVVQEWNDILSDAGLLYEE</sequence>
<dbReference type="Pfam" id="PF01547">
    <property type="entry name" value="SBP_bac_1"/>
    <property type="match status" value="1"/>
</dbReference>
<evidence type="ECO:0000313" key="7">
    <source>
        <dbReference type="Proteomes" id="UP000651482"/>
    </source>
</evidence>
<dbReference type="AlphaFoldDB" id="A0A926D937"/>